<name>A0A192A7Z3_9RALS</name>
<dbReference type="AlphaFoldDB" id="A0A192A7Z3"/>
<reference evidence="2" key="1">
    <citation type="submission" date="2016-06" db="EMBL/GenBank/DDBJ databases">
        <authorList>
            <person name="Xu Y."/>
            <person name="Nagy A."/>
            <person name="Yan X."/>
            <person name="Kim S.W."/>
            <person name="Haley B."/>
            <person name="Liu N.T."/>
            <person name="Nou X."/>
        </authorList>
    </citation>
    <scope>NUCLEOTIDE SEQUENCE [LARGE SCALE GENOMIC DNA]</scope>
    <source>
        <strain evidence="2">ATCC 49129</strain>
        <plasmid evidence="2">pri-1</plasmid>
    </source>
</reference>
<sequence length="441" mass="48998">MSANPEVRIGSLRIRLAALREAPARYSHAFAEAKVDPGHGWCLCGPVPQRLVIRRKSNSGSAAVFFLAGWPDEGEAHDVLSCPFYKEPEHESGQSSESKSCFSEDADGTFHITPAYSVSLKINAATRTPDPIEQSDKPSTSTRGSTLLATLQYLWNKAGLHRWRAGWERDWGRVRYELELTAQTGKIGKRSLPDVLYIPPRYSPASADRNKELLNARLEPLFTSTRAYLDAQARLAAGKSATAVKETLFIIAPLRSVKPGKYGSHVLQLGHMGQPVYCKAPLLARLERRFGRVLNTLSSGEGHVVGIFQVEGTTHGNLQLIDAGLLRVSTRFIPVESSYEETVADALVAAGRDFTKPIRLEISDDTLAGKVLPDFILYDTSARRCYMEIFGVQGREDYDARKKEKRRFYEQKGVMLWDWDLSSTAEMPTLPTRVEGRASPT</sequence>
<evidence type="ECO:0008006" key="3">
    <source>
        <dbReference type="Google" id="ProtNLM"/>
    </source>
</evidence>
<dbReference type="Pfam" id="PF06666">
    <property type="entry name" value="DUF1173"/>
    <property type="match status" value="1"/>
</dbReference>
<organism evidence="1 2">
    <name type="scientific">Ralstonia insidiosa</name>
    <dbReference type="NCBI Taxonomy" id="190721"/>
    <lineage>
        <taxon>Bacteria</taxon>
        <taxon>Pseudomonadati</taxon>
        <taxon>Pseudomonadota</taxon>
        <taxon>Betaproteobacteria</taxon>
        <taxon>Burkholderiales</taxon>
        <taxon>Burkholderiaceae</taxon>
        <taxon>Ralstonia</taxon>
    </lineage>
</organism>
<dbReference type="Proteomes" id="UP000078572">
    <property type="component" value="Plasmid pRI-1"/>
</dbReference>
<dbReference type="InterPro" id="IPR009553">
    <property type="entry name" value="DUF1173"/>
</dbReference>
<geneLocation type="plasmid" evidence="2">
    <name>pri-1</name>
</geneLocation>
<evidence type="ECO:0000313" key="2">
    <source>
        <dbReference type="Proteomes" id="UP000078572"/>
    </source>
</evidence>
<dbReference type="OrthoDB" id="5572968at2"/>
<dbReference type="RefSeq" id="WP_024979339.1">
    <property type="nucleotide sequence ID" value="NZ_JALPTF010000020.1"/>
</dbReference>
<gene>
    <name evidence="1" type="ORF">A9Y76_27875</name>
</gene>
<keyword evidence="2" id="KW-1185">Reference proteome</keyword>
<dbReference type="EMBL" id="CP016024">
    <property type="protein sequence ID" value="ANJ76417.1"/>
    <property type="molecule type" value="Genomic_DNA"/>
</dbReference>
<proteinExistence type="predicted"/>
<evidence type="ECO:0000313" key="1">
    <source>
        <dbReference type="EMBL" id="ANJ76417.1"/>
    </source>
</evidence>
<protein>
    <recommendedName>
        <fullName evidence="3">DUF1173 domain-containing protein</fullName>
    </recommendedName>
</protein>
<accession>A0A192A7Z3</accession>
<keyword evidence="1" id="KW-0614">Plasmid</keyword>